<keyword evidence="3" id="KW-1185">Reference proteome</keyword>
<reference evidence="2" key="2">
    <citation type="submission" date="2022-01" db="EMBL/GenBank/DDBJ databases">
        <authorList>
            <person name="Yamashiro T."/>
            <person name="Shiraishi A."/>
            <person name="Satake H."/>
            <person name="Nakayama K."/>
        </authorList>
    </citation>
    <scope>NUCLEOTIDE SEQUENCE</scope>
</reference>
<sequence length="50" mass="5624">DFVVDVNETFSESAVEKPTVETNEPKTARKENGAPIIEEWESDSEEEDVP</sequence>
<accession>A0ABQ4YQ94</accession>
<protein>
    <submittedName>
        <fullName evidence="2">Uncharacterized protein</fullName>
    </submittedName>
</protein>
<proteinExistence type="predicted"/>
<evidence type="ECO:0000256" key="1">
    <source>
        <dbReference type="SAM" id="MobiDB-lite"/>
    </source>
</evidence>
<dbReference type="EMBL" id="BQNB010010643">
    <property type="protein sequence ID" value="GJS80044.1"/>
    <property type="molecule type" value="Genomic_DNA"/>
</dbReference>
<feature type="compositionally biased region" description="Basic and acidic residues" evidence="1">
    <location>
        <begin position="14"/>
        <end position="32"/>
    </location>
</feature>
<evidence type="ECO:0000313" key="2">
    <source>
        <dbReference type="EMBL" id="GJS80044.1"/>
    </source>
</evidence>
<dbReference type="Proteomes" id="UP001151760">
    <property type="component" value="Unassembled WGS sequence"/>
</dbReference>
<name>A0ABQ4YQ94_9ASTR</name>
<feature type="non-terminal residue" evidence="2">
    <location>
        <position position="1"/>
    </location>
</feature>
<feature type="compositionally biased region" description="Acidic residues" evidence="1">
    <location>
        <begin position="38"/>
        <end position="50"/>
    </location>
</feature>
<organism evidence="2 3">
    <name type="scientific">Tanacetum coccineum</name>
    <dbReference type="NCBI Taxonomy" id="301880"/>
    <lineage>
        <taxon>Eukaryota</taxon>
        <taxon>Viridiplantae</taxon>
        <taxon>Streptophyta</taxon>
        <taxon>Embryophyta</taxon>
        <taxon>Tracheophyta</taxon>
        <taxon>Spermatophyta</taxon>
        <taxon>Magnoliopsida</taxon>
        <taxon>eudicotyledons</taxon>
        <taxon>Gunneridae</taxon>
        <taxon>Pentapetalae</taxon>
        <taxon>asterids</taxon>
        <taxon>campanulids</taxon>
        <taxon>Asterales</taxon>
        <taxon>Asteraceae</taxon>
        <taxon>Asteroideae</taxon>
        <taxon>Anthemideae</taxon>
        <taxon>Anthemidinae</taxon>
        <taxon>Tanacetum</taxon>
    </lineage>
</organism>
<feature type="region of interest" description="Disordered" evidence="1">
    <location>
        <begin position="1"/>
        <end position="50"/>
    </location>
</feature>
<comment type="caution">
    <text evidence="2">The sequence shown here is derived from an EMBL/GenBank/DDBJ whole genome shotgun (WGS) entry which is preliminary data.</text>
</comment>
<evidence type="ECO:0000313" key="3">
    <source>
        <dbReference type="Proteomes" id="UP001151760"/>
    </source>
</evidence>
<gene>
    <name evidence="2" type="ORF">Tco_0729925</name>
</gene>
<reference evidence="2" key="1">
    <citation type="journal article" date="2022" name="Int. J. Mol. Sci.">
        <title>Draft Genome of Tanacetum Coccineum: Genomic Comparison of Closely Related Tanacetum-Family Plants.</title>
        <authorList>
            <person name="Yamashiro T."/>
            <person name="Shiraishi A."/>
            <person name="Nakayama K."/>
            <person name="Satake H."/>
        </authorList>
    </citation>
    <scope>NUCLEOTIDE SEQUENCE</scope>
</reference>